<accession>A0AAV9Y107</accession>
<gene>
    <name evidence="1" type="ORF">RS030_152300</name>
</gene>
<reference evidence="1 2" key="1">
    <citation type="submission" date="2023-10" db="EMBL/GenBank/DDBJ databases">
        <title>Comparative genomics analysis reveals potential genetic determinants of host preference in Cryptosporidium xiaoi.</title>
        <authorList>
            <person name="Xiao L."/>
            <person name="Li J."/>
        </authorList>
    </citation>
    <scope>NUCLEOTIDE SEQUENCE [LARGE SCALE GENOMIC DNA]</scope>
    <source>
        <strain evidence="1 2">52996</strain>
    </source>
</reference>
<protein>
    <submittedName>
        <fullName evidence="1">Uncharacterized protein</fullName>
    </submittedName>
</protein>
<proteinExistence type="predicted"/>
<dbReference type="AlphaFoldDB" id="A0AAV9Y107"/>
<comment type="caution">
    <text evidence="1">The sequence shown here is derived from an EMBL/GenBank/DDBJ whole genome shotgun (WGS) entry which is preliminary data.</text>
</comment>
<evidence type="ECO:0000313" key="1">
    <source>
        <dbReference type="EMBL" id="KAK6590493.1"/>
    </source>
</evidence>
<sequence length="87" mass="10106">MLRFFFPRSEYLLPTSFLAKFELEKQELLSCSKWLSNELMLNYSSDVLLLLVLMSKTISFILIKNASCTFQQILGSGHFPVENIFFS</sequence>
<dbReference type="EMBL" id="JAWDEY010000006">
    <property type="protein sequence ID" value="KAK6590493.1"/>
    <property type="molecule type" value="Genomic_DNA"/>
</dbReference>
<dbReference type="Proteomes" id="UP001311799">
    <property type="component" value="Unassembled WGS sequence"/>
</dbReference>
<evidence type="ECO:0000313" key="2">
    <source>
        <dbReference type="Proteomes" id="UP001311799"/>
    </source>
</evidence>
<organism evidence="1 2">
    <name type="scientific">Cryptosporidium xiaoi</name>
    <dbReference type="NCBI Taxonomy" id="659607"/>
    <lineage>
        <taxon>Eukaryota</taxon>
        <taxon>Sar</taxon>
        <taxon>Alveolata</taxon>
        <taxon>Apicomplexa</taxon>
        <taxon>Conoidasida</taxon>
        <taxon>Coccidia</taxon>
        <taxon>Eucoccidiorida</taxon>
        <taxon>Eimeriorina</taxon>
        <taxon>Cryptosporidiidae</taxon>
        <taxon>Cryptosporidium</taxon>
    </lineage>
</organism>
<name>A0AAV9Y107_9CRYT</name>
<keyword evidence="2" id="KW-1185">Reference proteome</keyword>